<evidence type="ECO:0000313" key="2">
    <source>
        <dbReference type="Proteomes" id="UP000075809"/>
    </source>
</evidence>
<sequence length="78" mass="9048">MRPCWWFFSDSDANCRQPASLPCRRNTRINDRHLNNVPGALKLTRQSRLRGSSQCRRSFDEVTKPFPAAATTWANRIL</sequence>
<organism evidence="1 2">
    <name type="scientific">Mycetomoellerius zeteki</name>
    <dbReference type="NCBI Taxonomy" id="64791"/>
    <lineage>
        <taxon>Eukaryota</taxon>
        <taxon>Metazoa</taxon>
        <taxon>Ecdysozoa</taxon>
        <taxon>Arthropoda</taxon>
        <taxon>Hexapoda</taxon>
        <taxon>Insecta</taxon>
        <taxon>Pterygota</taxon>
        <taxon>Neoptera</taxon>
        <taxon>Endopterygota</taxon>
        <taxon>Hymenoptera</taxon>
        <taxon>Apocrita</taxon>
        <taxon>Aculeata</taxon>
        <taxon>Formicoidea</taxon>
        <taxon>Formicidae</taxon>
        <taxon>Myrmicinae</taxon>
        <taxon>Mycetomoellerius</taxon>
    </lineage>
</organism>
<gene>
    <name evidence="1" type="ORF">ALC60_12608</name>
</gene>
<dbReference type="AlphaFoldDB" id="A0A151WKE0"/>
<name>A0A151WKE0_9HYME</name>
<reference evidence="1 2" key="1">
    <citation type="submission" date="2015-09" db="EMBL/GenBank/DDBJ databases">
        <title>Trachymyrmex zeteki WGS genome.</title>
        <authorList>
            <person name="Nygaard S."/>
            <person name="Hu H."/>
            <person name="Boomsma J."/>
            <person name="Zhang G."/>
        </authorList>
    </citation>
    <scope>NUCLEOTIDE SEQUENCE [LARGE SCALE GENOMIC DNA]</scope>
    <source>
        <strain evidence="1">Tzet28-1</strain>
        <tissue evidence="1">Whole body</tissue>
    </source>
</reference>
<protein>
    <submittedName>
        <fullName evidence="1">Uncharacterized protein</fullName>
    </submittedName>
</protein>
<dbReference type="Proteomes" id="UP000075809">
    <property type="component" value="Unassembled WGS sequence"/>
</dbReference>
<proteinExistence type="predicted"/>
<keyword evidence="2" id="KW-1185">Reference proteome</keyword>
<accession>A0A151WKE0</accession>
<evidence type="ECO:0000313" key="1">
    <source>
        <dbReference type="EMBL" id="KYQ48280.1"/>
    </source>
</evidence>
<dbReference type="EMBL" id="KQ983012">
    <property type="protein sequence ID" value="KYQ48280.1"/>
    <property type="molecule type" value="Genomic_DNA"/>
</dbReference>